<reference evidence="1 2" key="1">
    <citation type="submission" date="2019-12" db="EMBL/GenBank/DDBJ databases">
        <title>Whole genome shotgun sequence of Streptomyces hygroscopicus subsp. glebosus NBRC 13786.</title>
        <authorList>
            <person name="Ichikawa N."/>
            <person name="Kimura A."/>
            <person name="Kitahashi Y."/>
            <person name="Komaki H."/>
            <person name="Tamura T."/>
        </authorList>
    </citation>
    <scope>NUCLEOTIDE SEQUENCE [LARGE SCALE GENOMIC DNA]</scope>
    <source>
        <strain evidence="1 2">NBRC 13786</strain>
    </source>
</reference>
<dbReference type="GeneID" id="95433099"/>
<evidence type="ECO:0000313" key="2">
    <source>
        <dbReference type="Proteomes" id="UP000430079"/>
    </source>
</evidence>
<dbReference type="RefSeq" id="WP_030078773.1">
    <property type="nucleotide sequence ID" value="NZ_BLIO01000001.1"/>
</dbReference>
<accession>A0A640T419</accession>
<protein>
    <submittedName>
        <fullName evidence="1">Uncharacterized protein</fullName>
    </submittedName>
</protein>
<keyword evidence="2" id="KW-1185">Reference proteome</keyword>
<dbReference type="EMBL" id="BLIO01000001">
    <property type="protein sequence ID" value="GFE17934.1"/>
    <property type="molecule type" value="Genomic_DNA"/>
</dbReference>
<dbReference type="Proteomes" id="UP000430079">
    <property type="component" value="Unassembled WGS sequence"/>
</dbReference>
<sequence>MSTHITAGQLIHQLQTLDPDLPAYLAINPDWPYAHRIGRVVVGHGLNGPAIYIAEDGQEDILPPNVRTELGWTAV</sequence>
<gene>
    <name evidence="1" type="ORF">Sgleb_59810</name>
</gene>
<organism evidence="1 2">
    <name type="scientific">Streptomyces glebosus</name>
    <dbReference type="NCBI Taxonomy" id="249580"/>
    <lineage>
        <taxon>Bacteria</taxon>
        <taxon>Bacillati</taxon>
        <taxon>Actinomycetota</taxon>
        <taxon>Actinomycetes</taxon>
        <taxon>Kitasatosporales</taxon>
        <taxon>Streptomycetaceae</taxon>
        <taxon>Streptomyces</taxon>
    </lineage>
</organism>
<comment type="caution">
    <text evidence="1">The sequence shown here is derived from an EMBL/GenBank/DDBJ whole genome shotgun (WGS) entry which is preliminary data.</text>
</comment>
<proteinExistence type="predicted"/>
<name>A0A640T419_9ACTN</name>
<evidence type="ECO:0000313" key="1">
    <source>
        <dbReference type="EMBL" id="GFE17934.1"/>
    </source>
</evidence>
<dbReference type="AlphaFoldDB" id="A0A640T419"/>